<evidence type="ECO:0000313" key="9">
    <source>
        <dbReference type="EMBL" id="NXT63982.1"/>
    </source>
</evidence>
<evidence type="ECO:0000259" key="7">
    <source>
        <dbReference type="Pfam" id="PF01167"/>
    </source>
</evidence>
<dbReference type="PANTHER" id="PTHR16517">
    <property type="entry name" value="TUBBY-RELATED"/>
    <property type="match status" value="1"/>
</dbReference>
<feature type="region of interest" description="Disordered" evidence="6">
    <location>
        <begin position="1"/>
        <end position="44"/>
    </location>
</feature>
<dbReference type="FunFam" id="3.20.90.10:FF:000001">
    <property type="entry name" value="Tubby-like protein"/>
    <property type="match status" value="1"/>
</dbReference>
<feature type="region of interest" description="Disordered" evidence="6">
    <location>
        <begin position="96"/>
        <end position="143"/>
    </location>
</feature>
<dbReference type="GO" id="GO:0061512">
    <property type="term" value="P:protein localization to cilium"/>
    <property type="evidence" value="ECO:0007669"/>
    <property type="project" value="TreeGrafter"/>
</dbReference>
<sequence length="407" mass="45875">QRALLEKKQRKKRLDPLMVQPNPEAKLRRSKPRGCEEQTPLVETPTPVHSDVVLHGIDGPAAFLKSEVQDLGTKLQTLLHVWSCILTGISGSLNFDEEDTEEEEASKRPVSHSPYPESERPSSASSEKSFAETGASCSPSPQADAQLGEVENLEDFALRPAPRGISVKCRITRDKKGMDRGLFPTYYMHLERDDNKKTFLLAGRKRKKSKTSNYLISVDPTDLSRKGESFIGKLRSNLMGTKFTVYDHGVNPVKAQSLVEKAHTRQELAAICYETNILGFKGPRKMSVIIPGMNMNHKRIPIRPRNEHEGLLSKWQNKNLENLIELHNKAPVWNDDTQSYVLNFHGRVTQASVKNFQIVHDNDPDYIVMQFGRVAEDVFTLDYNYPLCALQAFAIGLSSFDSKLVCE</sequence>
<feature type="non-terminal residue" evidence="9">
    <location>
        <position position="1"/>
    </location>
</feature>
<dbReference type="SUPFAM" id="SSF54518">
    <property type="entry name" value="Tubby C-terminal domain-like"/>
    <property type="match status" value="1"/>
</dbReference>
<reference evidence="9 10" key="1">
    <citation type="submission" date="2019-09" db="EMBL/GenBank/DDBJ databases">
        <title>Bird 10,000 Genomes (B10K) Project - Family phase.</title>
        <authorList>
            <person name="Zhang G."/>
        </authorList>
    </citation>
    <scope>NUCLEOTIDE SEQUENCE [LARGE SCALE GENOMIC DNA]</scope>
    <source>
        <strain evidence="9">B10K-DU-012-41</strain>
    </source>
</reference>
<accession>A0A7L3E5S8</accession>
<dbReference type="Pfam" id="PF01167">
    <property type="entry name" value="Tub"/>
    <property type="match status" value="1"/>
</dbReference>
<comment type="subcellular location">
    <subcellularLocation>
        <location evidence="1">Cytoplasm</location>
    </subcellularLocation>
    <subcellularLocation>
        <location evidence="2">Secreted</location>
    </subcellularLocation>
</comment>
<keyword evidence="4" id="KW-0963">Cytoplasm</keyword>
<dbReference type="GO" id="GO:0005929">
    <property type="term" value="C:cilium"/>
    <property type="evidence" value="ECO:0007669"/>
    <property type="project" value="TreeGrafter"/>
</dbReference>
<feature type="domain" description="Tubby C-terminal" evidence="7">
    <location>
        <begin position="159"/>
        <end position="402"/>
    </location>
</feature>
<dbReference type="AlphaFoldDB" id="A0A7L3E5S8"/>
<evidence type="ECO:0000313" key="10">
    <source>
        <dbReference type="Proteomes" id="UP000563107"/>
    </source>
</evidence>
<evidence type="ECO:0000256" key="2">
    <source>
        <dbReference type="ARBA" id="ARBA00004613"/>
    </source>
</evidence>
<evidence type="ECO:0000256" key="1">
    <source>
        <dbReference type="ARBA" id="ARBA00004496"/>
    </source>
</evidence>
<dbReference type="InterPro" id="IPR025659">
    <property type="entry name" value="Tubby-like_C"/>
</dbReference>
<name>A0A7L3E5S8_9PASS</name>
<gene>
    <name evidence="9" type="primary">Tulp3</name>
    <name evidence="9" type="ORF">CHAFRE_R09111</name>
</gene>
<dbReference type="InterPro" id="IPR000007">
    <property type="entry name" value="Tubby_C"/>
</dbReference>
<dbReference type="GO" id="GO:0005737">
    <property type="term" value="C:cytoplasm"/>
    <property type="evidence" value="ECO:0007669"/>
    <property type="project" value="UniProtKB-SubCell"/>
</dbReference>
<keyword evidence="5" id="KW-0964">Secreted</keyword>
<evidence type="ECO:0000256" key="3">
    <source>
        <dbReference type="ARBA" id="ARBA00007129"/>
    </source>
</evidence>
<dbReference type="Gene3D" id="3.20.90.10">
    <property type="entry name" value="Tubby Protein, Chain A"/>
    <property type="match status" value="1"/>
</dbReference>
<dbReference type="GO" id="GO:0005576">
    <property type="term" value="C:extracellular region"/>
    <property type="evidence" value="ECO:0007669"/>
    <property type="project" value="UniProtKB-SubCell"/>
</dbReference>
<feature type="domain" description="Tubby N-terminal" evidence="8">
    <location>
        <begin position="1"/>
        <end position="79"/>
    </location>
</feature>
<dbReference type="InterPro" id="IPR018066">
    <property type="entry name" value="Tubby_C_CS"/>
</dbReference>
<dbReference type="Proteomes" id="UP000563107">
    <property type="component" value="Unassembled WGS sequence"/>
</dbReference>
<evidence type="ECO:0000259" key="8">
    <source>
        <dbReference type="Pfam" id="PF16322"/>
    </source>
</evidence>
<dbReference type="InterPro" id="IPR005398">
    <property type="entry name" value="Tubby_N"/>
</dbReference>
<organism evidence="9 10">
    <name type="scientific">Chaetops frenatus</name>
    <name type="common">Rufous rock-jumper</name>
    <dbReference type="NCBI Taxonomy" id="221966"/>
    <lineage>
        <taxon>Eukaryota</taxon>
        <taxon>Metazoa</taxon>
        <taxon>Chordata</taxon>
        <taxon>Craniata</taxon>
        <taxon>Vertebrata</taxon>
        <taxon>Euteleostomi</taxon>
        <taxon>Archelosauria</taxon>
        <taxon>Archosauria</taxon>
        <taxon>Dinosauria</taxon>
        <taxon>Saurischia</taxon>
        <taxon>Theropoda</taxon>
        <taxon>Coelurosauria</taxon>
        <taxon>Aves</taxon>
        <taxon>Neognathae</taxon>
        <taxon>Neoaves</taxon>
        <taxon>Telluraves</taxon>
        <taxon>Australaves</taxon>
        <taxon>Passeriformes</taxon>
        <taxon>Picathartidae</taxon>
        <taxon>Chaetops</taxon>
    </lineage>
</organism>
<proteinExistence type="inferred from homology"/>
<dbReference type="PRINTS" id="PR01573">
    <property type="entry name" value="SUPERTUBBY"/>
</dbReference>
<dbReference type="Pfam" id="PF16322">
    <property type="entry name" value="Tub_N"/>
    <property type="match status" value="2"/>
</dbReference>
<feature type="non-terminal residue" evidence="9">
    <location>
        <position position="407"/>
    </location>
</feature>
<dbReference type="PROSITE" id="PS01200">
    <property type="entry name" value="TUB_1"/>
    <property type="match status" value="1"/>
</dbReference>
<evidence type="ECO:0000256" key="6">
    <source>
        <dbReference type="SAM" id="MobiDB-lite"/>
    </source>
</evidence>
<dbReference type="EMBL" id="VZTR01011400">
    <property type="protein sequence ID" value="NXT63982.1"/>
    <property type="molecule type" value="Genomic_DNA"/>
</dbReference>
<feature type="domain" description="Tubby N-terminal" evidence="8">
    <location>
        <begin position="87"/>
        <end position="139"/>
    </location>
</feature>
<comment type="similarity">
    <text evidence="3">Belongs to the TUB family.</text>
</comment>
<feature type="compositionally biased region" description="Low complexity" evidence="6">
    <location>
        <begin position="111"/>
        <end position="128"/>
    </location>
</feature>
<evidence type="ECO:0000256" key="4">
    <source>
        <dbReference type="ARBA" id="ARBA00022490"/>
    </source>
</evidence>
<evidence type="ECO:0000256" key="5">
    <source>
        <dbReference type="ARBA" id="ARBA00022525"/>
    </source>
</evidence>
<comment type="caution">
    <text evidence="9">The sequence shown here is derived from an EMBL/GenBank/DDBJ whole genome shotgun (WGS) entry which is preliminary data.</text>
</comment>
<keyword evidence="10" id="KW-1185">Reference proteome</keyword>
<protein>
    <submittedName>
        <fullName evidence="9">TULP3 protein</fullName>
    </submittedName>
</protein>
<dbReference type="PANTHER" id="PTHR16517:SF138">
    <property type="entry name" value="TUBBY-RELATED PROTEIN 3"/>
    <property type="match status" value="1"/>
</dbReference>